<reference evidence="3 4" key="1">
    <citation type="submission" date="2017-01" db="EMBL/GenBank/DDBJ databases">
        <authorList>
            <person name="Mah S.A."/>
            <person name="Swanson W.J."/>
            <person name="Moy G.W."/>
            <person name="Vacquier V.D."/>
        </authorList>
    </citation>
    <scope>NUCLEOTIDE SEQUENCE [LARGE SCALE GENOMIC DNA]</scope>
    <source>
        <strain evidence="3 4">DSM 18014</strain>
    </source>
</reference>
<accession>A0A1N7JP17</accession>
<organism evidence="3 4">
    <name type="scientific">Chryseobacterium gambrini</name>
    <dbReference type="NCBI Taxonomy" id="373672"/>
    <lineage>
        <taxon>Bacteria</taxon>
        <taxon>Pseudomonadati</taxon>
        <taxon>Bacteroidota</taxon>
        <taxon>Flavobacteriia</taxon>
        <taxon>Flavobacteriales</taxon>
        <taxon>Weeksellaceae</taxon>
        <taxon>Chryseobacterium group</taxon>
        <taxon>Chryseobacterium</taxon>
    </lineage>
</organism>
<name>A0A1N7JP17_9FLAO</name>
<proteinExistence type="inferred from homology"/>
<evidence type="ECO:0000256" key="1">
    <source>
        <dbReference type="ARBA" id="ARBA00006226"/>
    </source>
</evidence>
<comment type="similarity">
    <text evidence="1">Belongs to the RelE toxin family.</text>
</comment>
<dbReference type="InterPro" id="IPR007712">
    <property type="entry name" value="RelE/ParE_toxin"/>
</dbReference>
<dbReference type="RefSeq" id="WP_076389851.1">
    <property type="nucleotide sequence ID" value="NZ_CP116008.1"/>
</dbReference>
<dbReference type="SUPFAM" id="SSF143011">
    <property type="entry name" value="RelE-like"/>
    <property type="match status" value="1"/>
</dbReference>
<dbReference type="STRING" id="373672.SAMN05421785_10122"/>
<dbReference type="InterPro" id="IPR051803">
    <property type="entry name" value="TA_system_RelE-like_toxin"/>
</dbReference>
<dbReference type="PANTHER" id="PTHR33755:SF5">
    <property type="entry name" value="TYPE II TOXIN-ANTITOXIN SYSTEM RELE_PARE FAMILY TOXIN"/>
    <property type="match status" value="1"/>
</dbReference>
<protein>
    <submittedName>
        <fullName evidence="3">Addiction module toxin, RelE/StbE family</fullName>
    </submittedName>
</protein>
<keyword evidence="2" id="KW-1277">Toxin-antitoxin system</keyword>
<evidence type="ECO:0000256" key="2">
    <source>
        <dbReference type="ARBA" id="ARBA00022649"/>
    </source>
</evidence>
<evidence type="ECO:0000313" key="4">
    <source>
        <dbReference type="Proteomes" id="UP000185781"/>
    </source>
</evidence>
<dbReference type="EMBL" id="FTOV01000001">
    <property type="protein sequence ID" value="SIS50994.1"/>
    <property type="molecule type" value="Genomic_DNA"/>
</dbReference>
<dbReference type="Gene3D" id="3.30.2310.20">
    <property type="entry name" value="RelE-like"/>
    <property type="match status" value="1"/>
</dbReference>
<gene>
    <name evidence="3" type="ORF">SAMN05421785_10122</name>
</gene>
<evidence type="ECO:0000313" key="3">
    <source>
        <dbReference type="EMBL" id="SIS50994.1"/>
    </source>
</evidence>
<sequence length="98" mass="11606">MVQIKWLKSAKNDLKEIYDFVSLDSKRYAKFQIEKIQNKTEILKTGNIVGKKVSELDDENIREIFEGNYRIIYRIVSPEEIHIILIHHGARNLHNRAK</sequence>
<dbReference type="OrthoDB" id="5574284at2"/>
<dbReference type="InterPro" id="IPR035093">
    <property type="entry name" value="RelE/ParE_toxin_dom_sf"/>
</dbReference>
<dbReference type="Proteomes" id="UP000185781">
    <property type="component" value="Unassembled WGS sequence"/>
</dbReference>
<dbReference type="PANTHER" id="PTHR33755">
    <property type="entry name" value="TOXIN PARE1-RELATED"/>
    <property type="match status" value="1"/>
</dbReference>
<dbReference type="AlphaFoldDB" id="A0A1N7JP17"/>
<dbReference type="NCBIfam" id="TIGR02385">
    <property type="entry name" value="RelE_StbE"/>
    <property type="match status" value="1"/>
</dbReference>
<dbReference type="Pfam" id="PF05016">
    <property type="entry name" value="ParE_toxin"/>
    <property type="match status" value="1"/>
</dbReference>